<organism evidence="2 3">
    <name type="scientific">Eragrostis curvula</name>
    <name type="common">weeping love grass</name>
    <dbReference type="NCBI Taxonomy" id="38414"/>
    <lineage>
        <taxon>Eukaryota</taxon>
        <taxon>Viridiplantae</taxon>
        <taxon>Streptophyta</taxon>
        <taxon>Embryophyta</taxon>
        <taxon>Tracheophyta</taxon>
        <taxon>Spermatophyta</taxon>
        <taxon>Magnoliopsida</taxon>
        <taxon>Liliopsida</taxon>
        <taxon>Poales</taxon>
        <taxon>Poaceae</taxon>
        <taxon>PACMAD clade</taxon>
        <taxon>Chloridoideae</taxon>
        <taxon>Eragrostideae</taxon>
        <taxon>Eragrostidinae</taxon>
        <taxon>Eragrostis</taxon>
    </lineage>
</organism>
<gene>
    <name evidence="2" type="ORF">EJB05_05010</name>
</gene>
<feature type="transmembrane region" description="Helical" evidence="1">
    <location>
        <begin position="20"/>
        <end position="41"/>
    </location>
</feature>
<dbReference type="Proteomes" id="UP000324897">
    <property type="component" value="Chromosome 5"/>
</dbReference>
<proteinExistence type="predicted"/>
<name>A0A5J9WC08_9POAL</name>
<keyword evidence="3" id="KW-1185">Reference proteome</keyword>
<dbReference type="Gramene" id="TVU45521">
    <property type="protein sequence ID" value="TVU45521"/>
    <property type="gene ID" value="EJB05_05010"/>
</dbReference>
<keyword evidence="1" id="KW-1133">Transmembrane helix</keyword>
<protein>
    <submittedName>
        <fullName evidence="2">Uncharacterized protein</fullName>
    </submittedName>
</protein>
<keyword evidence="1" id="KW-0472">Membrane</keyword>
<evidence type="ECO:0000256" key="1">
    <source>
        <dbReference type="SAM" id="Phobius"/>
    </source>
</evidence>
<sequence>MFDPIDWVSFNEKSSTFVQTVDMIITVTIVSLSSMLIHWFYFRPLLIRAHTCISGYVFFRSNQGYHSEFFPKHILGASFPRIF</sequence>
<keyword evidence="1" id="KW-0812">Transmembrane</keyword>
<dbReference type="AlphaFoldDB" id="A0A5J9WC08"/>
<evidence type="ECO:0000313" key="3">
    <source>
        <dbReference type="Proteomes" id="UP000324897"/>
    </source>
</evidence>
<evidence type="ECO:0000313" key="2">
    <source>
        <dbReference type="EMBL" id="TVU45521.1"/>
    </source>
</evidence>
<accession>A0A5J9WC08</accession>
<comment type="caution">
    <text evidence="2">The sequence shown here is derived from an EMBL/GenBank/DDBJ whole genome shotgun (WGS) entry which is preliminary data.</text>
</comment>
<dbReference type="EMBL" id="RWGY01000004">
    <property type="protein sequence ID" value="TVU45521.1"/>
    <property type="molecule type" value="Genomic_DNA"/>
</dbReference>
<reference evidence="2 3" key="1">
    <citation type="journal article" date="2019" name="Sci. Rep.">
        <title>A high-quality genome of Eragrostis curvula grass provides insights into Poaceae evolution and supports new strategies to enhance forage quality.</title>
        <authorList>
            <person name="Carballo J."/>
            <person name="Santos B.A.C.M."/>
            <person name="Zappacosta D."/>
            <person name="Garbus I."/>
            <person name="Selva J.P."/>
            <person name="Gallo C.A."/>
            <person name="Diaz A."/>
            <person name="Albertini E."/>
            <person name="Caccamo M."/>
            <person name="Echenique V."/>
        </authorList>
    </citation>
    <scope>NUCLEOTIDE SEQUENCE [LARGE SCALE GENOMIC DNA]</scope>
    <source>
        <strain evidence="3">cv. Victoria</strain>
        <tissue evidence="2">Leaf</tissue>
    </source>
</reference>